<dbReference type="EMBL" id="JABSTU010004549">
    <property type="protein sequence ID" value="KAH7958073.1"/>
    <property type="molecule type" value="Genomic_DNA"/>
</dbReference>
<proteinExistence type="predicted"/>
<feature type="region of interest" description="Disordered" evidence="1">
    <location>
        <begin position="155"/>
        <end position="178"/>
    </location>
</feature>
<evidence type="ECO:0000256" key="1">
    <source>
        <dbReference type="SAM" id="MobiDB-lite"/>
    </source>
</evidence>
<dbReference type="Proteomes" id="UP000821866">
    <property type="component" value="Unassembled WGS sequence"/>
</dbReference>
<name>A0A9J6CYQ2_RHIMP</name>
<protein>
    <submittedName>
        <fullName evidence="2">Uncharacterized protein</fullName>
    </submittedName>
</protein>
<reference evidence="2" key="1">
    <citation type="journal article" date="2020" name="Cell">
        <title>Large-Scale Comparative Analyses of Tick Genomes Elucidate Their Genetic Diversity and Vector Capacities.</title>
        <authorList>
            <consortium name="Tick Genome and Microbiome Consortium (TIGMIC)"/>
            <person name="Jia N."/>
            <person name="Wang J."/>
            <person name="Shi W."/>
            <person name="Du L."/>
            <person name="Sun Y."/>
            <person name="Zhan W."/>
            <person name="Jiang J.F."/>
            <person name="Wang Q."/>
            <person name="Zhang B."/>
            <person name="Ji P."/>
            <person name="Bell-Sakyi L."/>
            <person name="Cui X.M."/>
            <person name="Yuan T.T."/>
            <person name="Jiang B.G."/>
            <person name="Yang W.F."/>
            <person name="Lam T.T."/>
            <person name="Chang Q.C."/>
            <person name="Ding S.J."/>
            <person name="Wang X.J."/>
            <person name="Zhu J.G."/>
            <person name="Ruan X.D."/>
            <person name="Zhao L."/>
            <person name="Wei J.T."/>
            <person name="Ye R.Z."/>
            <person name="Que T.C."/>
            <person name="Du C.H."/>
            <person name="Zhou Y.H."/>
            <person name="Cheng J.X."/>
            <person name="Dai P.F."/>
            <person name="Guo W.B."/>
            <person name="Han X.H."/>
            <person name="Huang E.J."/>
            <person name="Li L.F."/>
            <person name="Wei W."/>
            <person name="Gao Y.C."/>
            <person name="Liu J.Z."/>
            <person name="Shao H.Z."/>
            <person name="Wang X."/>
            <person name="Wang C.C."/>
            <person name="Yang T.C."/>
            <person name="Huo Q.B."/>
            <person name="Li W."/>
            <person name="Chen H.Y."/>
            <person name="Chen S.E."/>
            <person name="Zhou L.G."/>
            <person name="Ni X.B."/>
            <person name="Tian J.H."/>
            <person name="Sheng Y."/>
            <person name="Liu T."/>
            <person name="Pan Y.S."/>
            <person name="Xia L.Y."/>
            <person name="Li J."/>
            <person name="Zhao F."/>
            <person name="Cao W.C."/>
        </authorList>
    </citation>
    <scope>NUCLEOTIDE SEQUENCE</scope>
    <source>
        <strain evidence="2">Rmic-2018</strain>
    </source>
</reference>
<accession>A0A9J6CYQ2</accession>
<sequence length="250" mass="27532">MIATDVIRDLREDPDKVCGHEDHVVLKLEKPWLSSMSSSSSSSTPKLPLGLSRNDKGPLITTTADAFVENRGFLSDHRVVAALFGCASFDECRPLGTAARLVLYKVKTLVIVRNRDFVRTLIDLCRSVETLVLHHDLRLQMPEDGWAVSATDILTRGPEPSQSAGEHATGGTPLSSRVVEPHTWGRRGVARRHNWCRLGHNARAHSPSQHVLPQLAAEHFDRLCDQSTLFFFRFGADPVEPGGDGKGWGG</sequence>
<keyword evidence="3" id="KW-1185">Reference proteome</keyword>
<gene>
    <name evidence="2" type="ORF">HPB51_027941</name>
</gene>
<evidence type="ECO:0000313" key="3">
    <source>
        <dbReference type="Proteomes" id="UP000821866"/>
    </source>
</evidence>
<reference evidence="2" key="2">
    <citation type="submission" date="2021-09" db="EMBL/GenBank/DDBJ databases">
        <authorList>
            <person name="Jia N."/>
            <person name="Wang J."/>
            <person name="Shi W."/>
            <person name="Du L."/>
            <person name="Sun Y."/>
            <person name="Zhan W."/>
            <person name="Jiang J."/>
            <person name="Wang Q."/>
            <person name="Zhang B."/>
            <person name="Ji P."/>
            <person name="Sakyi L.B."/>
            <person name="Cui X."/>
            <person name="Yuan T."/>
            <person name="Jiang B."/>
            <person name="Yang W."/>
            <person name="Lam T.T.-Y."/>
            <person name="Chang Q."/>
            <person name="Ding S."/>
            <person name="Wang X."/>
            <person name="Zhu J."/>
            <person name="Ruan X."/>
            <person name="Zhao L."/>
            <person name="Wei J."/>
            <person name="Que T."/>
            <person name="Du C."/>
            <person name="Cheng J."/>
            <person name="Dai P."/>
            <person name="Han X."/>
            <person name="Huang E."/>
            <person name="Gao Y."/>
            <person name="Liu J."/>
            <person name="Shao H."/>
            <person name="Ye R."/>
            <person name="Li L."/>
            <person name="Wei W."/>
            <person name="Wang X."/>
            <person name="Wang C."/>
            <person name="Huo Q."/>
            <person name="Li W."/>
            <person name="Guo W."/>
            <person name="Chen H."/>
            <person name="Chen S."/>
            <person name="Zhou L."/>
            <person name="Zhou L."/>
            <person name="Ni X."/>
            <person name="Tian J."/>
            <person name="Zhou Y."/>
            <person name="Sheng Y."/>
            <person name="Liu T."/>
            <person name="Pan Y."/>
            <person name="Xia L."/>
            <person name="Li J."/>
            <person name="Zhao F."/>
            <person name="Cao W."/>
        </authorList>
    </citation>
    <scope>NUCLEOTIDE SEQUENCE</scope>
    <source>
        <strain evidence="2">Rmic-2018</strain>
        <tissue evidence="2">Larvae</tissue>
    </source>
</reference>
<evidence type="ECO:0000313" key="2">
    <source>
        <dbReference type="EMBL" id="KAH7958073.1"/>
    </source>
</evidence>
<dbReference type="AlphaFoldDB" id="A0A9J6CYQ2"/>
<comment type="caution">
    <text evidence="2">The sequence shown here is derived from an EMBL/GenBank/DDBJ whole genome shotgun (WGS) entry which is preliminary data.</text>
</comment>
<dbReference type="VEuPathDB" id="VectorBase:LOC119165198"/>
<organism evidence="2 3">
    <name type="scientific">Rhipicephalus microplus</name>
    <name type="common">Cattle tick</name>
    <name type="synonym">Boophilus microplus</name>
    <dbReference type="NCBI Taxonomy" id="6941"/>
    <lineage>
        <taxon>Eukaryota</taxon>
        <taxon>Metazoa</taxon>
        <taxon>Ecdysozoa</taxon>
        <taxon>Arthropoda</taxon>
        <taxon>Chelicerata</taxon>
        <taxon>Arachnida</taxon>
        <taxon>Acari</taxon>
        <taxon>Parasitiformes</taxon>
        <taxon>Ixodida</taxon>
        <taxon>Ixodoidea</taxon>
        <taxon>Ixodidae</taxon>
        <taxon>Rhipicephalinae</taxon>
        <taxon>Rhipicephalus</taxon>
        <taxon>Boophilus</taxon>
    </lineage>
</organism>